<organism evidence="1 2">
    <name type="scientific">Aspergillus sclerotialis</name>
    <dbReference type="NCBI Taxonomy" id="2070753"/>
    <lineage>
        <taxon>Eukaryota</taxon>
        <taxon>Fungi</taxon>
        <taxon>Dikarya</taxon>
        <taxon>Ascomycota</taxon>
        <taxon>Pezizomycotina</taxon>
        <taxon>Eurotiomycetes</taxon>
        <taxon>Eurotiomycetidae</taxon>
        <taxon>Eurotiales</taxon>
        <taxon>Aspergillaceae</taxon>
        <taxon>Aspergillus</taxon>
        <taxon>Aspergillus subgen. Polypaecilum</taxon>
    </lineage>
</organism>
<reference evidence="2" key="1">
    <citation type="submission" date="2017-02" db="EMBL/GenBank/DDBJ databases">
        <authorList>
            <person name="Tafer H."/>
            <person name="Lopandic K."/>
        </authorList>
    </citation>
    <scope>NUCLEOTIDE SEQUENCE [LARGE SCALE GENOMIC DNA]</scope>
    <source>
        <strain evidence="2">CBS 366.77</strain>
    </source>
</reference>
<proteinExistence type="predicted"/>
<dbReference type="OrthoDB" id="61390at2759"/>
<dbReference type="Proteomes" id="UP000266188">
    <property type="component" value="Unassembled WGS sequence"/>
</dbReference>
<accession>A0A3A2ZQ00</accession>
<evidence type="ECO:0000313" key="2">
    <source>
        <dbReference type="Proteomes" id="UP000266188"/>
    </source>
</evidence>
<dbReference type="EMBL" id="MVGC01000116">
    <property type="protein sequence ID" value="RJE23537.1"/>
    <property type="molecule type" value="Genomic_DNA"/>
</dbReference>
<name>A0A3A2ZQ00_9EURO</name>
<keyword evidence="2" id="KW-1185">Reference proteome</keyword>
<evidence type="ECO:0000313" key="1">
    <source>
        <dbReference type="EMBL" id="RJE23537.1"/>
    </source>
</evidence>
<dbReference type="InterPro" id="IPR029063">
    <property type="entry name" value="SAM-dependent_MTases_sf"/>
</dbReference>
<dbReference type="STRING" id="2070753.A0A3A2ZQ00"/>
<protein>
    <recommendedName>
        <fullName evidence="3">Methyltransferase domain-containing protein</fullName>
    </recommendedName>
</protein>
<dbReference type="SUPFAM" id="SSF53335">
    <property type="entry name" value="S-adenosyl-L-methionine-dependent methyltransferases"/>
    <property type="match status" value="1"/>
</dbReference>
<comment type="caution">
    <text evidence="1">The sequence shown here is derived from an EMBL/GenBank/DDBJ whole genome shotgun (WGS) entry which is preliminary data.</text>
</comment>
<gene>
    <name evidence="1" type="ORF">PHISCL_04121</name>
</gene>
<evidence type="ECO:0008006" key="3">
    <source>
        <dbReference type="Google" id="ProtNLM"/>
    </source>
</evidence>
<sequence>MNLLSRLLKSITTYITPQKELPYGLDHAILNVQLPPQTMWMNMGYWEQETDLPNACRALLDQVLITAGLFDKNCDPIPGKRINLIDVGFGCGDQTLYLGSSGLVESYIGINVVHSQVELARRRLGQEKRDINKGAKSGQRVQLFHADAANPLSWSPDLRLAVSDHEYASSTSTDLHVQGLQRRRPETWVLALDTLYHFCPSRRPFLEYACTDMQASIMGFDFVLGDSVSVWSQLLLRIICWVTGTPFANFLTRVQYEEMLVGVGYAREKIEWRDISEYVFYGIAGFIGKKDEELRQFRMGVGRFKGAQYAFNWWARSGVVRGVVFAARKS</sequence>
<dbReference type="AlphaFoldDB" id="A0A3A2ZQ00"/>
<dbReference type="Gene3D" id="3.40.50.150">
    <property type="entry name" value="Vaccinia Virus protein VP39"/>
    <property type="match status" value="1"/>
</dbReference>